<evidence type="ECO:0000313" key="2">
    <source>
        <dbReference type="Proteomes" id="UP000283383"/>
    </source>
</evidence>
<accession>A0A420INA1</accession>
<comment type="caution">
    <text evidence="1">The sequence shown here is derived from an EMBL/GenBank/DDBJ whole genome shotgun (WGS) entry which is preliminary data.</text>
</comment>
<organism evidence="1 2">
    <name type="scientific">Golovinomyces cichoracearum</name>
    <dbReference type="NCBI Taxonomy" id="62708"/>
    <lineage>
        <taxon>Eukaryota</taxon>
        <taxon>Fungi</taxon>
        <taxon>Dikarya</taxon>
        <taxon>Ascomycota</taxon>
        <taxon>Pezizomycotina</taxon>
        <taxon>Leotiomycetes</taxon>
        <taxon>Erysiphales</taxon>
        <taxon>Erysiphaceae</taxon>
        <taxon>Golovinomyces</taxon>
    </lineage>
</organism>
<proteinExistence type="predicted"/>
<sequence length="50" mass="5524">MPTRDSDQSEATALHEMLLSNPRARNKFVQQRNIIITIRASSIPVTGSDG</sequence>
<dbReference type="AlphaFoldDB" id="A0A420INA1"/>
<feature type="non-terminal residue" evidence="1">
    <location>
        <position position="50"/>
    </location>
</feature>
<evidence type="ECO:0000313" key="1">
    <source>
        <dbReference type="EMBL" id="RKF75992.1"/>
    </source>
</evidence>
<protein>
    <submittedName>
        <fullName evidence="1">Uncharacterized protein</fullName>
    </submittedName>
</protein>
<dbReference type="Proteomes" id="UP000283383">
    <property type="component" value="Unassembled WGS sequence"/>
</dbReference>
<keyword evidence="2" id="KW-1185">Reference proteome</keyword>
<reference evidence="1 2" key="1">
    <citation type="journal article" date="2018" name="BMC Genomics">
        <title>Comparative genome analyses reveal sequence features reflecting distinct modes of host-adaptation between dicot and monocot powdery mildew.</title>
        <authorList>
            <person name="Wu Y."/>
            <person name="Ma X."/>
            <person name="Pan Z."/>
            <person name="Kale S.D."/>
            <person name="Song Y."/>
            <person name="King H."/>
            <person name="Zhang Q."/>
            <person name="Presley C."/>
            <person name="Deng X."/>
            <person name="Wei C.I."/>
            <person name="Xiao S."/>
        </authorList>
    </citation>
    <scope>NUCLEOTIDE SEQUENCE [LARGE SCALE GENOMIC DNA]</scope>
    <source>
        <strain evidence="1">UMSG3</strain>
    </source>
</reference>
<name>A0A420INA1_9PEZI</name>
<dbReference type="EMBL" id="MCBQ01008169">
    <property type="protein sequence ID" value="RKF75992.1"/>
    <property type="molecule type" value="Genomic_DNA"/>
</dbReference>
<gene>
    <name evidence="1" type="ORF">GcM3_081029</name>
</gene>